<dbReference type="SUPFAM" id="SSF54427">
    <property type="entry name" value="NTF2-like"/>
    <property type="match status" value="1"/>
</dbReference>
<dbReference type="AlphaFoldDB" id="A0A1H5W2X7"/>
<evidence type="ECO:0000259" key="2">
    <source>
        <dbReference type="Pfam" id="PF04542"/>
    </source>
</evidence>
<evidence type="ECO:0000256" key="1">
    <source>
        <dbReference type="ARBA" id="ARBA00011344"/>
    </source>
</evidence>
<dbReference type="PANTHER" id="PTHR30173:SF36">
    <property type="entry name" value="ECF RNA POLYMERASE SIGMA FACTOR SIGJ"/>
    <property type="match status" value="1"/>
</dbReference>
<organism evidence="4 5">
    <name type="scientific">Bosea lathyri</name>
    <dbReference type="NCBI Taxonomy" id="1036778"/>
    <lineage>
        <taxon>Bacteria</taxon>
        <taxon>Pseudomonadati</taxon>
        <taxon>Pseudomonadota</taxon>
        <taxon>Alphaproteobacteria</taxon>
        <taxon>Hyphomicrobiales</taxon>
        <taxon>Boseaceae</taxon>
        <taxon>Bosea</taxon>
    </lineage>
</organism>
<dbReference type="InterPro" id="IPR014284">
    <property type="entry name" value="RNA_pol_sigma-70_dom"/>
</dbReference>
<dbReference type="Gene3D" id="3.10.450.50">
    <property type="match status" value="1"/>
</dbReference>
<protein>
    <submittedName>
        <fullName evidence="4">RNA polymerase sigma-70 factor, ECF subfamily</fullName>
    </submittedName>
</protein>
<dbReference type="PANTHER" id="PTHR30173">
    <property type="entry name" value="SIGMA 19 FACTOR"/>
    <property type="match status" value="1"/>
</dbReference>
<dbReference type="GO" id="GO:0006352">
    <property type="term" value="P:DNA-templated transcription initiation"/>
    <property type="evidence" value="ECO:0007669"/>
    <property type="project" value="InterPro"/>
</dbReference>
<dbReference type="SUPFAM" id="SSF88659">
    <property type="entry name" value="Sigma3 and sigma4 domains of RNA polymerase sigma factors"/>
    <property type="match status" value="1"/>
</dbReference>
<dbReference type="Pfam" id="PF08281">
    <property type="entry name" value="Sigma70_r4_2"/>
    <property type="match status" value="1"/>
</dbReference>
<dbReference type="NCBIfam" id="TIGR02937">
    <property type="entry name" value="sigma70-ECF"/>
    <property type="match status" value="1"/>
</dbReference>
<dbReference type="InterPro" id="IPR014303">
    <property type="entry name" value="RNA_pol_sigma-70_ECF"/>
</dbReference>
<dbReference type="GO" id="GO:0003677">
    <property type="term" value="F:DNA binding"/>
    <property type="evidence" value="ECO:0007669"/>
    <property type="project" value="InterPro"/>
</dbReference>
<keyword evidence="5" id="KW-1185">Reference proteome</keyword>
<sequence length="300" mass="33546">MLTTTTTAEPVFEAHRRYLSQLAYRMLGSVSDAEDIVQDAWLRWNEASREEVVDPRAYLARIVTRLCLDQMKSARRRRELYVGAWLPEPLIETLGAANSRDDDLDVPIALMVALERLSPLERAAFLLRDIFDVEFSEIARMLERSESTCRQLASRARQHVQQDKVRHHVSPADAERYAKAFFEASHGADPHALQSLLARDVVLHSDGGGKVLAVLNPILGADKVTRFYAGLAQKVAKLGLTTQAYEPVLINGMPGFISLERGETLQTTALDIRDGKIVAVYILRNPDKLRHVRSPAAAPI</sequence>
<dbReference type="InterPro" id="IPR032710">
    <property type="entry name" value="NTF2-like_dom_sf"/>
</dbReference>
<dbReference type="InterPro" id="IPR052704">
    <property type="entry name" value="ECF_Sigma-70_Domain"/>
</dbReference>
<dbReference type="InterPro" id="IPR013249">
    <property type="entry name" value="RNA_pol_sigma70_r4_t2"/>
</dbReference>
<dbReference type="InterPro" id="IPR007627">
    <property type="entry name" value="RNA_pol_sigma70_r2"/>
</dbReference>
<dbReference type="Gene3D" id="1.10.10.10">
    <property type="entry name" value="Winged helix-like DNA-binding domain superfamily/Winged helix DNA-binding domain"/>
    <property type="match status" value="1"/>
</dbReference>
<proteinExistence type="predicted"/>
<dbReference type="InterPro" id="IPR013324">
    <property type="entry name" value="RNA_pol_sigma_r3/r4-like"/>
</dbReference>
<accession>A0A1H5W2X7</accession>
<gene>
    <name evidence="4" type="ORF">SAMN04488115_102531</name>
</gene>
<dbReference type="InterPro" id="IPR036388">
    <property type="entry name" value="WH-like_DNA-bd_sf"/>
</dbReference>
<evidence type="ECO:0000313" key="5">
    <source>
        <dbReference type="Proteomes" id="UP000236743"/>
    </source>
</evidence>
<feature type="domain" description="RNA polymerase sigma factor 70 region 4 type 2" evidence="3">
    <location>
        <begin position="109"/>
        <end position="159"/>
    </location>
</feature>
<dbReference type="Gene3D" id="1.10.1740.10">
    <property type="match status" value="1"/>
</dbReference>
<dbReference type="NCBIfam" id="TIGR02957">
    <property type="entry name" value="SigX4"/>
    <property type="match status" value="1"/>
</dbReference>
<dbReference type="EMBL" id="FNUY01000002">
    <property type="protein sequence ID" value="SEF93501.1"/>
    <property type="molecule type" value="Genomic_DNA"/>
</dbReference>
<feature type="domain" description="RNA polymerase sigma-70 region 2" evidence="2">
    <location>
        <begin position="12"/>
        <end position="77"/>
    </location>
</feature>
<evidence type="ECO:0000313" key="4">
    <source>
        <dbReference type="EMBL" id="SEF93501.1"/>
    </source>
</evidence>
<dbReference type="GO" id="GO:0016987">
    <property type="term" value="F:sigma factor activity"/>
    <property type="evidence" value="ECO:0007669"/>
    <property type="project" value="InterPro"/>
</dbReference>
<evidence type="ECO:0000259" key="3">
    <source>
        <dbReference type="Pfam" id="PF08281"/>
    </source>
</evidence>
<name>A0A1H5W2X7_9HYPH</name>
<dbReference type="Proteomes" id="UP000236743">
    <property type="component" value="Unassembled WGS sequence"/>
</dbReference>
<dbReference type="Pfam" id="PF04542">
    <property type="entry name" value="Sigma70_r2"/>
    <property type="match status" value="1"/>
</dbReference>
<dbReference type="RefSeq" id="WP_244595473.1">
    <property type="nucleotide sequence ID" value="NZ_FNUY01000002.1"/>
</dbReference>
<reference evidence="4 5" key="1">
    <citation type="submission" date="2016-10" db="EMBL/GenBank/DDBJ databases">
        <authorList>
            <person name="de Groot N.N."/>
        </authorList>
    </citation>
    <scope>NUCLEOTIDE SEQUENCE [LARGE SCALE GENOMIC DNA]</scope>
    <source>
        <strain evidence="4 5">DSM 26656</strain>
    </source>
</reference>
<dbReference type="InterPro" id="IPR013325">
    <property type="entry name" value="RNA_pol_sigma_r2"/>
</dbReference>
<dbReference type="SUPFAM" id="SSF88946">
    <property type="entry name" value="Sigma2 domain of RNA polymerase sigma factors"/>
    <property type="match status" value="1"/>
</dbReference>
<dbReference type="NCBIfam" id="NF007214">
    <property type="entry name" value="PRK09636.1"/>
    <property type="match status" value="1"/>
</dbReference>
<comment type="subunit">
    <text evidence="1">Interacts transiently with the RNA polymerase catalytic core formed by RpoA, RpoB, RpoC and RpoZ (2 alpha, 1 beta, 1 beta' and 1 omega subunit) to form the RNA polymerase holoenzyme that can initiate transcription.</text>
</comment>